<evidence type="ECO:0000313" key="8">
    <source>
        <dbReference type="EMBL" id="CAD2219567.1"/>
    </source>
</evidence>
<feature type="transmembrane region" description="Helical" evidence="6">
    <location>
        <begin position="179"/>
        <end position="198"/>
    </location>
</feature>
<dbReference type="GO" id="GO:0005254">
    <property type="term" value="F:chloride channel activity"/>
    <property type="evidence" value="ECO:0007669"/>
    <property type="project" value="TreeGrafter"/>
</dbReference>
<dbReference type="GO" id="GO:0016020">
    <property type="term" value="C:membrane"/>
    <property type="evidence" value="ECO:0007669"/>
    <property type="project" value="UniProtKB-SubCell"/>
</dbReference>
<proteinExistence type="predicted"/>
<organism evidence="8 9">
    <name type="scientific">Angomonas deanei</name>
    <dbReference type="NCBI Taxonomy" id="59799"/>
    <lineage>
        <taxon>Eukaryota</taxon>
        <taxon>Discoba</taxon>
        <taxon>Euglenozoa</taxon>
        <taxon>Kinetoplastea</taxon>
        <taxon>Metakinetoplastina</taxon>
        <taxon>Trypanosomatida</taxon>
        <taxon>Trypanosomatidae</taxon>
        <taxon>Strigomonadinae</taxon>
        <taxon>Angomonas</taxon>
    </lineage>
</organism>
<feature type="transmembrane region" description="Helical" evidence="6">
    <location>
        <begin position="132"/>
        <end position="157"/>
    </location>
</feature>
<evidence type="ECO:0000256" key="3">
    <source>
        <dbReference type="ARBA" id="ARBA00022989"/>
    </source>
</evidence>
<dbReference type="PANTHER" id="PTHR12308">
    <property type="entry name" value="ANOCTAMIN"/>
    <property type="match status" value="1"/>
</dbReference>
<evidence type="ECO:0000256" key="2">
    <source>
        <dbReference type="ARBA" id="ARBA00022692"/>
    </source>
</evidence>
<keyword evidence="9" id="KW-1185">Reference proteome</keyword>
<evidence type="ECO:0000313" key="9">
    <source>
        <dbReference type="Proteomes" id="UP000515908"/>
    </source>
</evidence>
<feature type="transmembrane region" description="Helical" evidence="6">
    <location>
        <begin position="76"/>
        <end position="100"/>
    </location>
</feature>
<dbReference type="Pfam" id="PF04547">
    <property type="entry name" value="Anoctamin"/>
    <property type="match status" value="1"/>
</dbReference>
<feature type="region of interest" description="Disordered" evidence="5">
    <location>
        <begin position="1"/>
        <end position="30"/>
    </location>
</feature>
<evidence type="ECO:0000259" key="7">
    <source>
        <dbReference type="Pfam" id="PF04547"/>
    </source>
</evidence>
<evidence type="ECO:0000256" key="6">
    <source>
        <dbReference type="SAM" id="Phobius"/>
    </source>
</evidence>
<dbReference type="AlphaFoldDB" id="A0A7G2CKG4"/>
<dbReference type="InterPro" id="IPR007632">
    <property type="entry name" value="Anoctamin"/>
</dbReference>
<dbReference type="Proteomes" id="UP000515908">
    <property type="component" value="Chromosome 14"/>
</dbReference>
<keyword evidence="2 6" id="KW-0812">Transmembrane</keyword>
<gene>
    <name evidence="8" type="ORF">ADEAN_000707600</name>
</gene>
<reference evidence="8 9" key="1">
    <citation type="submission" date="2020-08" db="EMBL/GenBank/DDBJ databases">
        <authorList>
            <person name="Newling K."/>
            <person name="Davey J."/>
            <person name="Forrester S."/>
        </authorList>
    </citation>
    <scope>NUCLEOTIDE SEQUENCE [LARGE SCALE GENOMIC DNA]</scope>
    <source>
        <strain evidence="9">Crithidia deanei Carvalho (ATCC PRA-265)</strain>
    </source>
</reference>
<evidence type="ECO:0000256" key="5">
    <source>
        <dbReference type="SAM" id="MobiDB-lite"/>
    </source>
</evidence>
<evidence type="ECO:0000256" key="1">
    <source>
        <dbReference type="ARBA" id="ARBA00004141"/>
    </source>
</evidence>
<feature type="compositionally biased region" description="Low complexity" evidence="5">
    <location>
        <begin position="1"/>
        <end position="13"/>
    </location>
</feature>
<comment type="subcellular location">
    <subcellularLocation>
        <location evidence="1">Membrane</location>
        <topology evidence="1">Multi-pass membrane protein</topology>
    </subcellularLocation>
</comment>
<dbReference type="InterPro" id="IPR049452">
    <property type="entry name" value="Anoctamin_TM"/>
</dbReference>
<dbReference type="VEuPathDB" id="TriTrypDB:ADEAN_000707600"/>
<keyword evidence="3 6" id="KW-1133">Transmembrane helix</keyword>
<evidence type="ECO:0000256" key="4">
    <source>
        <dbReference type="ARBA" id="ARBA00023136"/>
    </source>
</evidence>
<name>A0A7G2CKG4_9TRYP</name>
<feature type="domain" description="Anoctamin transmembrane" evidence="7">
    <location>
        <begin position="41"/>
        <end position="211"/>
    </location>
</feature>
<protein>
    <submittedName>
        <fullName evidence="8">Calcium-activated chloride channel, putative</fullName>
    </submittedName>
</protein>
<sequence length="238" mass="27647">MKPKSNSSSPSTSPREKEKANVGLRGRHGGQWNIDAIEEEKEVNKNAPSNGSFSALDQLDEYLISDYEVYDDMIEMIIQLGFVLFFIPLFPVYSTVCVFLSNFIEVRSDLFKLCYVVKRSSNIRFGMSENVVYIYVLRIFVVIAVLINMFLFLLIYADDNLDNMPQTAPVQVEQSTDTILFAIYVEHFLIIVILFLFWRIPSVPYKVEDYLGERFYKRLISYSSNPTNNLSQRFKKEM</sequence>
<keyword evidence="4 6" id="KW-0472">Membrane</keyword>
<dbReference type="EMBL" id="LR877158">
    <property type="protein sequence ID" value="CAD2219567.1"/>
    <property type="molecule type" value="Genomic_DNA"/>
</dbReference>
<accession>A0A7G2CKG4</accession>
<dbReference type="PANTHER" id="PTHR12308:SF73">
    <property type="entry name" value="ANOCTAMIN"/>
    <property type="match status" value="1"/>
</dbReference>